<feature type="region of interest" description="Disordered" evidence="1">
    <location>
        <begin position="350"/>
        <end position="369"/>
    </location>
</feature>
<dbReference type="InterPro" id="IPR012338">
    <property type="entry name" value="Beta-lactam/transpept-like"/>
</dbReference>
<evidence type="ECO:0000313" key="4">
    <source>
        <dbReference type="Proteomes" id="UP000886842"/>
    </source>
</evidence>
<dbReference type="InterPro" id="IPR050789">
    <property type="entry name" value="Diverse_Enzym_Activities"/>
</dbReference>
<organism evidence="3 4">
    <name type="scientific">Candidatus Avipropionibacterium avicola</name>
    <dbReference type="NCBI Taxonomy" id="2840701"/>
    <lineage>
        <taxon>Bacteria</taxon>
        <taxon>Bacillati</taxon>
        <taxon>Actinomycetota</taxon>
        <taxon>Actinomycetes</taxon>
        <taxon>Propionibacteriales</taxon>
        <taxon>Propionibacteriaceae</taxon>
        <taxon>Propionibacteriaceae incertae sedis</taxon>
        <taxon>Candidatus Avipropionibacterium</taxon>
    </lineage>
</organism>
<feature type="domain" description="Beta-lactamase-related" evidence="2">
    <location>
        <begin position="40"/>
        <end position="321"/>
    </location>
</feature>
<dbReference type="Gene3D" id="3.40.710.10">
    <property type="entry name" value="DD-peptidase/beta-lactamase superfamily"/>
    <property type="match status" value="1"/>
</dbReference>
<reference evidence="3" key="1">
    <citation type="submission" date="2020-10" db="EMBL/GenBank/DDBJ databases">
        <authorList>
            <person name="Gilroy R."/>
        </authorList>
    </citation>
    <scope>NUCLEOTIDE SEQUENCE</scope>
    <source>
        <strain evidence="3">ChiGjej1B1-24693</strain>
    </source>
</reference>
<reference evidence="3" key="2">
    <citation type="journal article" date="2021" name="PeerJ">
        <title>Extensive microbial diversity within the chicken gut microbiome revealed by metagenomics and culture.</title>
        <authorList>
            <person name="Gilroy R."/>
            <person name="Ravi A."/>
            <person name="Getino M."/>
            <person name="Pursley I."/>
            <person name="Horton D.L."/>
            <person name="Alikhan N.F."/>
            <person name="Baker D."/>
            <person name="Gharbi K."/>
            <person name="Hall N."/>
            <person name="Watson M."/>
            <person name="Adriaenssens E.M."/>
            <person name="Foster-Nyarko E."/>
            <person name="Jarju S."/>
            <person name="Secka A."/>
            <person name="Antonio M."/>
            <person name="Oren A."/>
            <person name="Chaudhuri R.R."/>
            <person name="La Ragione R."/>
            <person name="Hildebrand F."/>
            <person name="Pallen M.J."/>
        </authorList>
    </citation>
    <scope>NUCLEOTIDE SEQUENCE</scope>
    <source>
        <strain evidence="3">ChiGjej1B1-24693</strain>
    </source>
</reference>
<evidence type="ECO:0000256" key="1">
    <source>
        <dbReference type="SAM" id="MobiDB-lite"/>
    </source>
</evidence>
<sequence>MTTPHRYDLASATAEEVGLDPAALATFEAAVQRRSLTLHSLLVIRHGRVVLERHNPPWTGETPHRMYSISKSFASVAIGWCVGQDLLDLDDRVIDHFPEHDRADLHPWVAAMTVRHLLTMSTAYGETTYKHGEDTDLVRTFFTATPTRPPGRLFAYDTSASVVLGALVERLSGRSLTELLTEVVWPAVRATGRLRALRTPTGLPLDHAPLGSPAWREVRDNPLGHDHAGSGVLCTPRDLARLAQFCLDRGRVDGQQIVPESYLREATSHQNDIDLRLGHDPAVVTGYGYQFWMLPHGGFACVGMGGQLALVHPEHDLIVVTTADNQLVGSLDTHVVPLVLDHLVLPLQDRPTPTAPARTTGTDRLDGTEHRFADNPFEITSLRVATGPDHGILTLVGIRGERVIEFGWDQWRSFRFPVHDLPARARGRWQGDDRLRISVRIEGEHLGSIEILLVPGDDGTLTVAMVKAAEALLGEYQGVATSLGPDS</sequence>
<dbReference type="PANTHER" id="PTHR43283:SF7">
    <property type="entry name" value="BETA-LACTAMASE-RELATED DOMAIN-CONTAINING PROTEIN"/>
    <property type="match status" value="1"/>
</dbReference>
<dbReference type="PANTHER" id="PTHR43283">
    <property type="entry name" value="BETA-LACTAMASE-RELATED"/>
    <property type="match status" value="1"/>
</dbReference>
<feature type="compositionally biased region" description="Low complexity" evidence="1">
    <location>
        <begin position="350"/>
        <end position="360"/>
    </location>
</feature>
<gene>
    <name evidence="3" type="ORF">IAA98_10765</name>
</gene>
<dbReference type="Pfam" id="PF00144">
    <property type="entry name" value="Beta-lactamase"/>
    <property type="match status" value="1"/>
</dbReference>
<protein>
    <submittedName>
        <fullName evidence="3">Beta-lactamase family protein</fullName>
    </submittedName>
</protein>
<comment type="caution">
    <text evidence="3">The sequence shown here is derived from an EMBL/GenBank/DDBJ whole genome shotgun (WGS) entry which is preliminary data.</text>
</comment>
<dbReference type="SUPFAM" id="SSF56601">
    <property type="entry name" value="beta-lactamase/transpeptidase-like"/>
    <property type="match status" value="1"/>
</dbReference>
<dbReference type="InterPro" id="IPR001466">
    <property type="entry name" value="Beta-lactam-related"/>
</dbReference>
<dbReference type="EMBL" id="DVLP01000318">
    <property type="protein sequence ID" value="HIT76058.1"/>
    <property type="molecule type" value="Genomic_DNA"/>
</dbReference>
<evidence type="ECO:0000313" key="3">
    <source>
        <dbReference type="EMBL" id="HIT76058.1"/>
    </source>
</evidence>
<name>A0A9D1GYC0_9ACTN</name>
<proteinExistence type="predicted"/>
<dbReference type="Proteomes" id="UP000886842">
    <property type="component" value="Unassembled WGS sequence"/>
</dbReference>
<dbReference type="AlphaFoldDB" id="A0A9D1GYC0"/>
<accession>A0A9D1GYC0</accession>
<evidence type="ECO:0000259" key="2">
    <source>
        <dbReference type="Pfam" id="PF00144"/>
    </source>
</evidence>